<dbReference type="Gene3D" id="3.30.540.10">
    <property type="entry name" value="Fructose-1,6-Bisphosphatase, subunit A, domain 1"/>
    <property type="match status" value="1"/>
</dbReference>
<dbReference type="Gene3D" id="3.40.190.80">
    <property type="match status" value="1"/>
</dbReference>
<comment type="cofactor">
    <cofactor evidence="1">
        <name>Mg(2+)</name>
        <dbReference type="ChEBI" id="CHEBI:18420"/>
    </cofactor>
</comment>
<dbReference type="InterPro" id="IPR020548">
    <property type="entry name" value="Fructose_bisphosphatase_AS"/>
</dbReference>
<keyword evidence="4" id="KW-0479">Metal-binding</keyword>
<keyword evidence="7" id="KW-0119">Carbohydrate metabolism</keyword>
<feature type="region of interest" description="Disordered" evidence="8">
    <location>
        <begin position="88"/>
        <end position="107"/>
    </location>
</feature>
<feature type="domain" description="Fructose-1-6-bisphosphatase class 1 C-terminal" evidence="10">
    <location>
        <begin position="208"/>
        <end position="330"/>
    </location>
</feature>
<keyword evidence="12" id="KW-1185">Reference proteome</keyword>
<evidence type="ECO:0000256" key="2">
    <source>
        <dbReference type="ARBA" id="ARBA00005215"/>
    </source>
</evidence>
<evidence type="ECO:0000313" key="11">
    <source>
        <dbReference type="EMBL" id="KAF2160909.1"/>
    </source>
</evidence>
<evidence type="ECO:0000256" key="6">
    <source>
        <dbReference type="ARBA" id="ARBA00022842"/>
    </source>
</evidence>
<evidence type="ECO:0000259" key="9">
    <source>
        <dbReference type="Pfam" id="PF00316"/>
    </source>
</evidence>
<dbReference type="InterPro" id="IPR044015">
    <property type="entry name" value="FBPase_C_dom"/>
</dbReference>
<dbReference type="GO" id="GO:0005986">
    <property type="term" value="P:sucrose biosynthetic process"/>
    <property type="evidence" value="ECO:0007669"/>
    <property type="project" value="TreeGrafter"/>
</dbReference>
<evidence type="ECO:0000256" key="5">
    <source>
        <dbReference type="ARBA" id="ARBA00022801"/>
    </source>
</evidence>
<evidence type="ECO:0008006" key="13">
    <source>
        <dbReference type="Google" id="ProtNLM"/>
    </source>
</evidence>
<dbReference type="SUPFAM" id="SSF56655">
    <property type="entry name" value="Carbohydrate phosphatase"/>
    <property type="match status" value="1"/>
</dbReference>
<evidence type="ECO:0000313" key="12">
    <source>
        <dbReference type="Proteomes" id="UP000799537"/>
    </source>
</evidence>
<protein>
    <recommendedName>
        <fullName evidence="13">Fructose-1-6-bisphosphatase class 1 C-terminal domain-containing protein</fullName>
    </recommendedName>
</protein>
<dbReference type="PRINTS" id="PR01958">
    <property type="entry name" value="S17BPHPHTASE"/>
</dbReference>
<evidence type="ECO:0000256" key="1">
    <source>
        <dbReference type="ARBA" id="ARBA00001946"/>
    </source>
</evidence>
<accession>A0A6A6C590</accession>
<reference evidence="11" key="1">
    <citation type="journal article" date="2020" name="Stud. Mycol.">
        <title>101 Dothideomycetes genomes: a test case for predicting lifestyles and emergence of pathogens.</title>
        <authorList>
            <person name="Haridas S."/>
            <person name="Albert R."/>
            <person name="Binder M."/>
            <person name="Bloem J."/>
            <person name="Labutti K."/>
            <person name="Salamov A."/>
            <person name="Andreopoulos B."/>
            <person name="Baker S."/>
            <person name="Barry K."/>
            <person name="Bills G."/>
            <person name="Bluhm B."/>
            <person name="Cannon C."/>
            <person name="Castanera R."/>
            <person name="Culley D."/>
            <person name="Daum C."/>
            <person name="Ezra D."/>
            <person name="Gonzalez J."/>
            <person name="Henrissat B."/>
            <person name="Kuo A."/>
            <person name="Liang C."/>
            <person name="Lipzen A."/>
            <person name="Lutzoni F."/>
            <person name="Magnuson J."/>
            <person name="Mondo S."/>
            <person name="Nolan M."/>
            <person name="Ohm R."/>
            <person name="Pangilinan J."/>
            <person name="Park H.-J."/>
            <person name="Ramirez L."/>
            <person name="Alfaro M."/>
            <person name="Sun H."/>
            <person name="Tritt A."/>
            <person name="Yoshinaga Y."/>
            <person name="Zwiers L.-H."/>
            <person name="Turgeon B."/>
            <person name="Goodwin S."/>
            <person name="Spatafora J."/>
            <person name="Crous P."/>
            <person name="Grigoriev I."/>
        </authorList>
    </citation>
    <scope>NUCLEOTIDE SEQUENCE</scope>
    <source>
        <strain evidence="11">ATCC 36951</strain>
    </source>
</reference>
<dbReference type="PANTHER" id="PTHR11556:SF35">
    <property type="entry name" value="SEDOHEPTULOSE-1,7-BISPHOSPHATASE, CHLOROPLASTIC"/>
    <property type="match status" value="1"/>
</dbReference>
<comment type="pathway">
    <text evidence="2">Carbohydrate biosynthesis; Calvin cycle.</text>
</comment>
<gene>
    <name evidence="11" type="ORF">M409DRAFT_37670</name>
</gene>
<keyword evidence="6" id="KW-0460">Magnesium</keyword>
<dbReference type="AlphaFoldDB" id="A0A6A6C590"/>
<dbReference type="Pfam" id="PF00316">
    <property type="entry name" value="FBPase"/>
    <property type="match status" value="1"/>
</dbReference>
<dbReference type="GO" id="GO:0046872">
    <property type="term" value="F:metal ion binding"/>
    <property type="evidence" value="ECO:0007669"/>
    <property type="project" value="UniProtKB-KW"/>
</dbReference>
<evidence type="ECO:0000256" key="4">
    <source>
        <dbReference type="ARBA" id="ARBA00022723"/>
    </source>
</evidence>
<name>A0A6A6C590_ZASCE</name>
<dbReference type="PROSITE" id="PS00124">
    <property type="entry name" value="FBPASE"/>
    <property type="match status" value="1"/>
</dbReference>
<dbReference type="GO" id="GO:0042132">
    <property type="term" value="F:fructose 1,6-bisphosphate 1-phosphatase activity"/>
    <property type="evidence" value="ECO:0007669"/>
    <property type="project" value="TreeGrafter"/>
</dbReference>
<evidence type="ECO:0000256" key="3">
    <source>
        <dbReference type="ARBA" id="ARBA00010941"/>
    </source>
</evidence>
<evidence type="ECO:0000259" key="10">
    <source>
        <dbReference type="Pfam" id="PF18913"/>
    </source>
</evidence>
<dbReference type="RefSeq" id="XP_033661798.1">
    <property type="nucleotide sequence ID" value="XM_033810780.1"/>
</dbReference>
<dbReference type="PANTHER" id="PTHR11556">
    <property type="entry name" value="FRUCTOSE-1,6-BISPHOSPHATASE-RELATED"/>
    <property type="match status" value="1"/>
</dbReference>
<dbReference type="GO" id="GO:0005737">
    <property type="term" value="C:cytoplasm"/>
    <property type="evidence" value="ECO:0007669"/>
    <property type="project" value="TreeGrafter"/>
</dbReference>
<dbReference type="InterPro" id="IPR023079">
    <property type="entry name" value="SBPase"/>
</dbReference>
<feature type="domain" description="Fructose-1-6-bisphosphatase class I N-terminal" evidence="9">
    <location>
        <begin position="32"/>
        <end position="171"/>
    </location>
</feature>
<dbReference type="GO" id="GO:0006094">
    <property type="term" value="P:gluconeogenesis"/>
    <property type="evidence" value="ECO:0007669"/>
    <property type="project" value="TreeGrafter"/>
</dbReference>
<dbReference type="GO" id="GO:0030388">
    <property type="term" value="P:fructose 1,6-bisphosphate metabolic process"/>
    <property type="evidence" value="ECO:0007669"/>
    <property type="project" value="TreeGrafter"/>
</dbReference>
<dbReference type="PIRSF" id="PIRSF000904">
    <property type="entry name" value="FBPtase_SBPase"/>
    <property type="match status" value="1"/>
</dbReference>
<dbReference type="InterPro" id="IPR033391">
    <property type="entry name" value="FBPase_N"/>
</dbReference>
<comment type="similarity">
    <text evidence="3">Belongs to the FBPase class 1 family.</text>
</comment>
<evidence type="ECO:0000256" key="7">
    <source>
        <dbReference type="ARBA" id="ARBA00023277"/>
    </source>
</evidence>
<dbReference type="GO" id="GO:0006002">
    <property type="term" value="P:fructose 6-phosphate metabolic process"/>
    <property type="evidence" value="ECO:0007669"/>
    <property type="project" value="TreeGrafter"/>
</dbReference>
<evidence type="ECO:0000256" key="8">
    <source>
        <dbReference type="SAM" id="MobiDB-lite"/>
    </source>
</evidence>
<sequence length="334" mass="35513">MSIEDENLISHVQRVLSSANRPELCKSVLPTLLRCISEVGEKLRSSQQVAAVGSSNAFGDEQLNVDVLAEKIIGAGISKCSSIITASSEEDPIERSSGEGASEAKSTGTERYALAFDPLDGSSIIAPSWTVGTIIGIWDGDSALGGVPAEKQIASLLGVYGPRTTAFVAIRVPGITPTCFEVGLDQKDGLSTCTIVQPRVEMPTGPFKTRYFAPANLRAAADDEKYFQLVTHYMRSKYTLRYSGGLVPDVVHALVKGHGIYVSPVTATSKAKLRRLYELTPIALIMECVGASAVDPTSGEDILSKPIEDCDERGGLICGTTEEVAFAKQLLGLS</sequence>
<dbReference type="Pfam" id="PF18913">
    <property type="entry name" value="FBPase_C"/>
    <property type="match status" value="1"/>
</dbReference>
<keyword evidence="5" id="KW-0378">Hydrolase</keyword>
<dbReference type="Proteomes" id="UP000799537">
    <property type="component" value="Unassembled WGS sequence"/>
</dbReference>
<dbReference type="OrthoDB" id="3886144at2759"/>
<dbReference type="EMBL" id="ML993623">
    <property type="protein sequence ID" value="KAF2160909.1"/>
    <property type="molecule type" value="Genomic_DNA"/>
</dbReference>
<dbReference type="GO" id="GO:0006000">
    <property type="term" value="P:fructose metabolic process"/>
    <property type="evidence" value="ECO:0007669"/>
    <property type="project" value="TreeGrafter"/>
</dbReference>
<proteinExistence type="inferred from homology"/>
<dbReference type="GeneID" id="54564052"/>
<dbReference type="InterPro" id="IPR000146">
    <property type="entry name" value="FBPase_class-1"/>
</dbReference>
<organism evidence="11 12">
    <name type="scientific">Zasmidium cellare ATCC 36951</name>
    <dbReference type="NCBI Taxonomy" id="1080233"/>
    <lineage>
        <taxon>Eukaryota</taxon>
        <taxon>Fungi</taxon>
        <taxon>Dikarya</taxon>
        <taxon>Ascomycota</taxon>
        <taxon>Pezizomycotina</taxon>
        <taxon>Dothideomycetes</taxon>
        <taxon>Dothideomycetidae</taxon>
        <taxon>Mycosphaerellales</taxon>
        <taxon>Mycosphaerellaceae</taxon>
        <taxon>Zasmidium</taxon>
    </lineage>
</organism>